<dbReference type="PANTHER" id="PTHR45615">
    <property type="entry name" value="MYOSIN HEAVY CHAIN, NON-MUSCLE"/>
    <property type="match status" value="1"/>
</dbReference>
<evidence type="ECO:0000313" key="4">
    <source>
        <dbReference type="EMBL" id="GBE63237.1"/>
    </source>
</evidence>
<protein>
    <recommendedName>
        <fullName evidence="6">C3H1-type domain-containing protein</fullName>
    </recommendedName>
</protein>
<feature type="coiled-coil region" evidence="1">
    <location>
        <begin position="1064"/>
        <end position="1095"/>
    </location>
</feature>
<keyword evidence="3" id="KW-1133">Transmembrane helix</keyword>
<evidence type="ECO:0000256" key="3">
    <source>
        <dbReference type="SAM" id="Phobius"/>
    </source>
</evidence>
<name>A0A2H6KJS2_9APIC</name>
<feature type="region of interest" description="Disordered" evidence="2">
    <location>
        <begin position="13"/>
        <end position="56"/>
    </location>
</feature>
<evidence type="ECO:0008006" key="6">
    <source>
        <dbReference type="Google" id="ProtNLM"/>
    </source>
</evidence>
<keyword evidence="3" id="KW-0812">Transmembrane</keyword>
<evidence type="ECO:0000256" key="1">
    <source>
        <dbReference type="SAM" id="Coils"/>
    </source>
</evidence>
<feature type="coiled-coil region" evidence="1">
    <location>
        <begin position="619"/>
        <end position="679"/>
    </location>
</feature>
<accession>A0A2H6KJS2</accession>
<keyword evidence="3" id="KW-0472">Membrane</keyword>
<keyword evidence="5" id="KW-1185">Reference proteome</keyword>
<dbReference type="RefSeq" id="XP_028869480.1">
    <property type="nucleotide sequence ID" value="XM_029013647.1"/>
</dbReference>
<keyword evidence="1" id="KW-0175">Coiled coil</keyword>
<comment type="caution">
    <text evidence="4">The sequence shown here is derived from an EMBL/GenBank/DDBJ whole genome shotgun (WGS) entry which is preliminary data.</text>
</comment>
<feature type="coiled-coil region" evidence="1">
    <location>
        <begin position="214"/>
        <end position="267"/>
    </location>
</feature>
<feature type="region of interest" description="Disordered" evidence="2">
    <location>
        <begin position="1239"/>
        <end position="1258"/>
    </location>
</feature>
<sequence length="1980" mass="221582">MDITSPLVALAPVPAAHRRRPPRRPEDTLPSALARKPPHRRAVAPRRRTRQGTRQRQVLLTIIVPSLTYPLNHSTTQPPTHSLTYPLNHSTTHPPTHLITHDARQRALDDIESRRISLGQLAGQLSGFIGSGQEVKDAILYGLQSNVNELSKLLETSCGGEGCCKNVEAIKNLNDVNDKLKKHLKDETKTSKKLVDILSACNLNVHDDPFNKLQEPINQKIQELNQRIEELKRLNNDDNKSKNASEIDKLNKDLQSHNASKKSLETLKGLCEYAEKIDQKSDNTKNLLNNLCGGLEKFLGYQDGNYTGEGIVYSDLDRLCDGVMAFLHGVLNEVHTNDNLQKYNTPLTVPLQKITEALYNRKNFDSSIVEVGKGIKQWVRGVDERNREVMRPLEELKETLSGHVNAYMEDETIVDQLDNWQGFSGDYVGKVLDSELALNEIDDNLNKKIVSKIELIKTAVDNFEATVKDENVTSCVEELNKNFIKHRREVDECIGTGIDGVERALNADFANIESRIKDLRNTKREKIESIKAAVQLAKDSAQKLLGEDGTQFHKDYTENILKRFNEIKEAVEKFTGKKGESSTLIDSFDTLDSEVKGLEDKVRHGLQELKDAINGLDTATVAKDALAQLQVAKEKLEKVTGSDKNAEGNLEKLFEDNIKNKLETEVRKIGKEIKKLCKAVGENGKETVNDFLNKVKEEIVKESRNALNGGSNHVVNKYHQYVDNYITNYDKTVNLWVNEFVNTMELARTIYIDVIGTGGQWDWKNITQAIEAGKQRIIQIVKGFGVKANLSADDVEATLRSVKSFLDQGPSKIDQEVKGTEVAGVIETKATSGKNTNNQHLISAIKAIFGSICAKASAASKDIQTLIEEPNISNLKQALTTSPILVAKLGKADAHAVDSAIYQVRHNVEVLEGRFRTHVKHGLDPAVQEFNTEAQEQIREAINKAIDEAVANFQMTADGTQIDVVKNMTLFDGAKSRLTSAVQKIQEELNELKTLPRTVDSKRKNAEVVMQQLKTTIQDILQKIKDIETPITSANAAFDTAILQLEGSLKSAKNTAGLVLKMLKSDLQAKVRNAFNELENNVQQMYDAQKKAELKNVQKCLEVQIPIIQGIIDQDAKTGRKGLMSRLGRFAALLHHSGTDLRAYSSKVNNFFTNFFNELSDQSDVSPYTDKLTPITSALETLLEEMFDKQHFHRDVSDKIDALKKALDNFTPTKFADASPCSTYSGVQFAGQLVKPKENSDTIPVKAPKQTDDNNELNDEGRKAAKVCVTILPSVYDHLSKLKEDCEHGWKQNKICLISGRNEHNNLGHFLKNCGYEVTIKEDSHDGELKFPSTGYKGEKIYDKLNDTISEANRNLHLATCRPNKKRKDFNVLDILKCVHHHFDKLFEVGHLATLTSKKHPCSVFEMCNWLAGLWYNPVFPSLLHDGVNALLDDSDKKTGSIAGIATFDYQSSYMNAYPKSVTYNDMSTAIDDLCSFAYEFLAAVAGTGDEYSTYGCDYYSNSLHLHYPQNGEGCLEMLLDILRRLFPPLRFLHSVCGLGTELHGWGQCYYGRDISSVNWPCKEHFADKANSKPKGQPMCQATCEPNCQPKSPLQSYLNDCLPGHLPHHLSSIGCRATCNTCPSTSMKGMPCLTPLGFKAFSGTTKMGSALWELLDSMFADEHIPSLFCLKPKTPASLPEHFGFVLSLVRDWNDGKNTIEKAFEKSIKGQSIDLYKKAGELTGALRDAYRSRHYNYADNSHRPLYDDLSSLSMTSSCSDPIKNRLCAPYLSSLSCDSNYYLALKHASTYLSWAIYLPWTFWDLLNNLYNAFCQITCADWGCRGCLRGDKCKSGKHGVVEDEKKPDDVCQCSSIVSCRGVAPTLYQYGFSFGEASTLNGKTPKKCKDFCSQLHKVLHSDYFDKLFTECDNFLCIIRWPFMCTLLALWSLSLLYLLHIAVVRLDVLRIRSHLRSPSSHRIAAQSLLATARVRALANVKYFSP</sequence>
<dbReference type="Proteomes" id="UP000236319">
    <property type="component" value="Unassembled WGS sequence"/>
</dbReference>
<feature type="coiled-coil region" evidence="1">
    <location>
        <begin position="975"/>
        <end position="1023"/>
    </location>
</feature>
<dbReference type="EMBL" id="BDSA01000025">
    <property type="protein sequence ID" value="GBE63237.1"/>
    <property type="molecule type" value="Genomic_DNA"/>
</dbReference>
<evidence type="ECO:0000313" key="5">
    <source>
        <dbReference type="Proteomes" id="UP000236319"/>
    </source>
</evidence>
<feature type="transmembrane region" description="Helical" evidence="3">
    <location>
        <begin position="1916"/>
        <end position="1941"/>
    </location>
</feature>
<gene>
    <name evidence="4" type="ORF">BOVATA_047300</name>
</gene>
<proteinExistence type="predicted"/>
<dbReference type="VEuPathDB" id="PiroplasmaDB:BOVATA_047300"/>
<evidence type="ECO:0000256" key="2">
    <source>
        <dbReference type="SAM" id="MobiDB-lite"/>
    </source>
</evidence>
<dbReference type="PANTHER" id="PTHR45615:SF80">
    <property type="entry name" value="GRIP DOMAIN-CONTAINING PROTEIN"/>
    <property type="match status" value="1"/>
</dbReference>
<feature type="compositionally biased region" description="Basic residues" evidence="2">
    <location>
        <begin position="36"/>
        <end position="53"/>
    </location>
</feature>
<organism evidence="4 5">
    <name type="scientific">Babesia ovata</name>
    <dbReference type="NCBI Taxonomy" id="189622"/>
    <lineage>
        <taxon>Eukaryota</taxon>
        <taxon>Sar</taxon>
        <taxon>Alveolata</taxon>
        <taxon>Apicomplexa</taxon>
        <taxon>Aconoidasida</taxon>
        <taxon>Piroplasmida</taxon>
        <taxon>Babesiidae</taxon>
        <taxon>Babesia</taxon>
    </lineage>
</organism>
<reference evidence="4 5" key="1">
    <citation type="journal article" date="2017" name="BMC Genomics">
        <title>Whole-genome assembly of Babesia ovata and comparative genomics between closely related pathogens.</title>
        <authorList>
            <person name="Yamagishi J."/>
            <person name="Asada M."/>
            <person name="Hakimi H."/>
            <person name="Tanaka T.Q."/>
            <person name="Sugimoto C."/>
            <person name="Kawazu S."/>
        </authorList>
    </citation>
    <scope>NUCLEOTIDE SEQUENCE [LARGE SCALE GENOMIC DNA]</scope>
    <source>
        <strain evidence="4 5">Miyake</strain>
    </source>
</reference>
<dbReference type="GeneID" id="39877007"/>